<protein>
    <submittedName>
        <fullName evidence="1">Uncharacterized protein</fullName>
    </submittedName>
</protein>
<gene>
    <name evidence="1" type="ORF">NDI37_24460</name>
</gene>
<reference evidence="1 2" key="1">
    <citation type="submission" date="2022-04" db="EMBL/GenBank/DDBJ databases">
        <title>Positive selection, recombination, and allopatry shape intraspecific diversity of widespread and dominant cyanobacteria.</title>
        <authorList>
            <person name="Wei J."/>
            <person name="Shu W."/>
            <person name="Hu C."/>
        </authorList>
    </citation>
    <scope>NUCLEOTIDE SEQUENCE [LARGE SCALE GENOMIC DNA]</scope>
    <source>
        <strain evidence="1 2">GB2-A5</strain>
    </source>
</reference>
<accession>A0ABV0JWL5</accession>
<dbReference type="RefSeq" id="WP_190427620.1">
    <property type="nucleotide sequence ID" value="NZ_JAMPKK010000078.1"/>
</dbReference>
<proteinExistence type="predicted"/>
<keyword evidence="2" id="KW-1185">Reference proteome</keyword>
<organism evidence="1 2">
    <name type="scientific">Funiculus sociatus GB2-A5</name>
    <dbReference type="NCBI Taxonomy" id="2933946"/>
    <lineage>
        <taxon>Bacteria</taxon>
        <taxon>Bacillati</taxon>
        <taxon>Cyanobacteriota</taxon>
        <taxon>Cyanophyceae</taxon>
        <taxon>Coleofasciculales</taxon>
        <taxon>Coleofasciculaceae</taxon>
        <taxon>Funiculus</taxon>
    </lineage>
</organism>
<sequence>MQYPNCANLKLEQLKNKNTTELQSSLEEILAQLQKESLVTDYPDAEELGLKNISRNKRAVIERIIALSVAESNIKPYADQAKWECA</sequence>
<evidence type="ECO:0000313" key="2">
    <source>
        <dbReference type="Proteomes" id="UP001442494"/>
    </source>
</evidence>
<dbReference type="Proteomes" id="UP001442494">
    <property type="component" value="Unassembled WGS sequence"/>
</dbReference>
<dbReference type="EMBL" id="JAMPKK010000078">
    <property type="protein sequence ID" value="MEP0867605.1"/>
    <property type="molecule type" value="Genomic_DNA"/>
</dbReference>
<name>A0ABV0JWL5_9CYAN</name>
<comment type="caution">
    <text evidence="1">The sequence shown here is derived from an EMBL/GenBank/DDBJ whole genome shotgun (WGS) entry which is preliminary data.</text>
</comment>
<evidence type="ECO:0000313" key="1">
    <source>
        <dbReference type="EMBL" id="MEP0867605.1"/>
    </source>
</evidence>